<reference evidence="2" key="2">
    <citation type="submission" date="2025-08" db="UniProtKB">
        <authorList>
            <consortium name="RefSeq"/>
        </authorList>
    </citation>
    <scope>IDENTIFICATION</scope>
    <source>
        <tissue evidence="2">Leaf</tissue>
    </source>
</reference>
<dbReference type="Proteomes" id="UP000189701">
    <property type="component" value="Unplaced"/>
</dbReference>
<dbReference type="RefSeq" id="XP_009786205.1">
    <property type="nucleotide sequence ID" value="XM_009787903.1"/>
</dbReference>
<dbReference type="KEGG" id="nsy:104234351"/>
<gene>
    <name evidence="2" type="primary">LOC104234351</name>
</gene>
<proteinExistence type="predicted"/>
<dbReference type="AlphaFoldDB" id="A0A1U7XIA6"/>
<dbReference type="PANTHER" id="PTHR33067:SF9">
    <property type="entry name" value="RNA-DIRECTED DNA POLYMERASE"/>
    <property type="match status" value="1"/>
</dbReference>
<dbReference type="Gene3D" id="2.40.70.10">
    <property type="entry name" value="Acid Proteases"/>
    <property type="match status" value="1"/>
</dbReference>
<organism evidence="1 2">
    <name type="scientific">Nicotiana sylvestris</name>
    <name type="common">Wood tobacco</name>
    <name type="synonym">South American tobacco</name>
    <dbReference type="NCBI Taxonomy" id="4096"/>
    <lineage>
        <taxon>Eukaryota</taxon>
        <taxon>Viridiplantae</taxon>
        <taxon>Streptophyta</taxon>
        <taxon>Embryophyta</taxon>
        <taxon>Tracheophyta</taxon>
        <taxon>Spermatophyta</taxon>
        <taxon>Magnoliopsida</taxon>
        <taxon>eudicotyledons</taxon>
        <taxon>Gunneridae</taxon>
        <taxon>Pentapetalae</taxon>
        <taxon>asterids</taxon>
        <taxon>lamiids</taxon>
        <taxon>Solanales</taxon>
        <taxon>Solanaceae</taxon>
        <taxon>Nicotianoideae</taxon>
        <taxon>Nicotianeae</taxon>
        <taxon>Nicotiana</taxon>
    </lineage>
</organism>
<protein>
    <submittedName>
        <fullName evidence="2">Uncharacterized protein LOC104234351</fullName>
    </submittedName>
</protein>
<reference evidence="1" key="1">
    <citation type="journal article" date="2013" name="Genome Biol.">
        <title>Reference genomes and transcriptomes of Nicotiana sylvestris and Nicotiana tomentosiformis.</title>
        <authorList>
            <person name="Sierro N."/>
            <person name="Battey J.N."/>
            <person name="Ouadi S."/>
            <person name="Bovet L."/>
            <person name="Goepfert S."/>
            <person name="Bakaher N."/>
            <person name="Peitsch M.C."/>
            <person name="Ivanov N.V."/>
        </authorList>
    </citation>
    <scope>NUCLEOTIDE SEQUENCE [LARGE SCALE GENOMIC DNA]</scope>
</reference>
<name>A0A1U7XIA6_NICSY</name>
<evidence type="ECO:0000313" key="1">
    <source>
        <dbReference type="Proteomes" id="UP000189701"/>
    </source>
</evidence>
<sequence length="272" mass="30411">MPRTPPQYPQSLAKKNSENQLKKFIDMMKSLSINVPLVEALEQMPSYANFMKDLVTKKRSMICDTIKITHQVSAIVNSMASKLEDLGAFTIPCTIGSADFAKVLCDLGVSINLMPYYVFKTLSIGKPRPTSMRLKMVDRIMKRPLGIIDDVLVRVDKFIPPADFVILDCEVDYEVLNILGIPFLATGKALVDVYASELTFRVSDEKVVFHVCKSVMQPNSNEVCSFLDLVTDVIIDDSSATMNVEDNLEVILLNLDDEDEKEGYVESVNALQ</sequence>
<accession>A0A1U7XIA6</accession>
<keyword evidence="1" id="KW-1185">Reference proteome</keyword>
<dbReference type="InterPro" id="IPR021109">
    <property type="entry name" value="Peptidase_aspartic_dom_sf"/>
</dbReference>
<dbReference type="CDD" id="cd00303">
    <property type="entry name" value="retropepsin_like"/>
    <property type="match status" value="1"/>
</dbReference>
<dbReference type="GeneID" id="104234351"/>
<evidence type="ECO:0000313" key="2">
    <source>
        <dbReference type="RefSeq" id="XP_009786205.1"/>
    </source>
</evidence>
<dbReference type="eggNOG" id="KOG0017">
    <property type="taxonomic scope" value="Eukaryota"/>
</dbReference>
<dbReference type="PANTHER" id="PTHR33067">
    <property type="entry name" value="RNA-DIRECTED DNA POLYMERASE-RELATED"/>
    <property type="match status" value="1"/>
</dbReference>